<dbReference type="Pfam" id="PF10708">
    <property type="entry name" value="DUF2510"/>
    <property type="match status" value="1"/>
</dbReference>
<keyword evidence="2" id="KW-0472">Membrane</keyword>
<feature type="transmembrane region" description="Helical" evidence="2">
    <location>
        <begin position="471"/>
        <end position="490"/>
    </location>
</feature>
<feature type="compositionally biased region" description="Basic and acidic residues" evidence="1">
    <location>
        <begin position="336"/>
        <end position="367"/>
    </location>
</feature>
<proteinExistence type="predicted"/>
<evidence type="ECO:0000256" key="2">
    <source>
        <dbReference type="SAM" id="Phobius"/>
    </source>
</evidence>
<feature type="transmembrane region" description="Helical" evidence="2">
    <location>
        <begin position="405"/>
        <end position="423"/>
    </location>
</feature>
<protein>
    <submittedName>
        <fullName evidence="4">Uncharacterized protein DUF2510</fullName>
    </submittedName>
</protein>
<name>A0A542YGB6_9MICO</name>
<keyword evidence="2" id="KW-0812">Transmembrane</keyword>
<feature type="domain" description="DUF2510" evidence="3">
    <location>
        <begin position="11"/>
        <end position="42"/>
    </location>
</feature>
<gene>
    <name evidence="4" type="ORF">FB562_0174</name>
</gene>
<evidence type="ECO:0000259" key="3">
    <source>
        <dbReference type="Pfam" id="PF10708"/>
    </source>
</evidence>
<feature type="region of interest" description="Disordered" evidence="1">
    <location>
        <begin position="118"/>
        <end position="138"/>
    </location>
</feature>
<dbReference type="EMBL" id="VFOM01000001">
    <property type="protein sequence ID" value="TQL47127.1"/>
    <property type="molecule type" value="Genomic_DNA"/>
</dbReference>
<feature type="transmembrane region" description="Helical" evidence="2">
    <location>
        <begin position="443"/>
        <end position="459"/>
    </location>
</feature>
<evidence type="ECO:0000313" key="5">
    <source>
        <dbReference type="Proteomes" id="UP000317998"/>
    </source>
</evidence>
<feature type="region of interest" description="Disordered" evidence="1">
    <location>
        <begin position="297"/>
        <end position="373"/>
    </location>
</feature>
<dbReference type="RefSeq" id="WP_185740411.1">
    <property type="nucleotide sequence ID" value="NZ_VFOM01000001.1"/>
</dbReference>
<feature type="compositionally biased region" description="Basic and acidic residues" evidence="1">
    <location>
        <begin position="297"/>
        <end position="306"/>
    </location>
</feature>
<accession>A0A542YGB6</accession>
<organism evidence="4 5">
    <name type="scientific">Homoserinimonas aerilata</name>
    <dbReference type="NCBI Taxonomy" id="1162970"/>
    <lineage>
        <taxon>Bacteria</taxon>
        <taxon>Bacillati</taxon>
        <taxon>Actinomycetota</taxon>
        <taxon>Actinomycetes</taxon>
        <taxon>Micrococcales</taxon>
        <taxon>Microbacteriaceae</taxon>
        <taxon>Homoserinimonas</taxon>
    </lineage>
</organism>
<evidence type="ECO:0000313" key="4">
    <source>
        <dbReference type="EMBL" id="TQL47127.1"/>
    </source>
</evidence>
<keyword evidence="5" id="KW-1185">Reference proteome</keyword>
<dbReference type="AlphaFoldDB" id="A0A542YGB6"/>
<keyword evidence="2" id="KW-1133">Transmembrane helix</keyword>
<feature type="compositionally biased region" description="Low complexity" evidence="1">
    <location>
        <begin position="322"/>
        <end position="335"/>
    </location>
</feature>
<comment type="caution">
    <text evidence="4">The sequence shown here is derived from an EMBL/GenBank/DDBJ whole genome shotgun (WGS) entry which is preliminary data.</text>
</comment>
<sequence>MTEVPHNVAPAGWYVDPMTRRHLRWWNGQAWTESVAPLPGVAPTAYVAPAPRVKQSFALPASDEQTHAAVNQTAATHDRVAQPFVTQVPESSAQPAQPRPAVAEEVDVKPAIPWPAMQQQEPNKPTIDWGDTAGSGAAASGAVPAAAATQPSLTGGVAIPGLPTEVAAAMLAAQQAGGQAADAAAAQSPFDFSQTRRVPAAEPVRTGEIPAQDQAQAQAQQAQTQQAQAFAQQQAQQQAAQQYAERQHAEQQYAAQAAQQQASAQQASSQPVSAYAAAQTAESAMPAAAAVEQQFDRGELDHREVEPTLMTRRQQRERGLDPDASAPPASNAEPNGRGEDRDIWAGHDDRHADERTGFADSHNRGHDEEWDEPDRWGTASVWLVAVTPWLGLAAAYVALSFFDAWSLPALGVMLLPWLIALLFAQQDATVLRDYGHERPASGLWALATAPVYLLARASAIRDDVGFRLAPFWVWAANFAVVGGLMLALALQPGILPEFLVNAAEPLRATAAAWLGR</sequence>
<reference evidence="4 5" key="1">
    <citation type="submission" date="2019-06" db="EMBL/GenBank/DDBJ databases">
        <title>Sequencing the genomes of 1000 actinobacteria strains.</title>
        <authorList>
            <person name="Klenk H.-P."/>
        </authorList>
    </citation>
    <scope>NUCLEOTIDE SEQUENCE [LARGE SCALE GENOMIC DNA]</scope>
    <source>
        <strain evidence="4 5">DSM 26477</strain>
    </source>
</reference>
<dbReference type="InterPro" id="IPR018929">
    <property type="entry name" value="DUF2510"/>
</dbReference>
<dbReference type="Proteomes" id="UP000317998">
    <property type="component" value="Unassembled WGS sequence"/>
</dbReference>
<feature type="transmembrane region" description="Helical" evidence="2">
    <location>
        <begin position="379"/>
        <end position="399"/>
    </location>
</feature>
<evidence type="ECO:0000256" key="1">
    <source>
        <dbReference type="SAM" id="MobiDB-lite"/>
    </source>
</evidence>